<dbReference type="InterPro" id="IPR043128">
    <property type="entry name" value="Rev_trsase/Diguanyl_cyclase"/>
</dbReference>
<organism evidence="2 3">
    <name type="scientific">Parnassius mnemosyne</name>
    <name type="common">clouded apollo</name>
    <dbReference type="NCBI Taxonomy" id="213953"/>
    <lineage>
        <taxon>Eukaryota</taxon>
        <taxon>Metazoa</taxon>
        <taxon>Ecdysozoa</taxon>
        <taxon>Arthropoda</taxon>
        <taxon>Hexapoda</taxon>
        <taxon>Insecta</taxon>
        <taxon>Pterygota</taxon>
        <taxon>Neoptera</taxon>
        <taxon>Endopterygota</taxon>
        <taxon>Lepidoptera</taxon>
        <taxon>Glossata</taxon>
        <taxon>Ditrysia</taxon>
        <taxon>Papilionoidea</taxon>
        <taxon>Papilionidae</taxon>
        <taxon>Parnassiinae</taxon>
        <taxon>Parnassini</taxon>
        <taxon>Parnassius</taxon>
        <taxon>Driopa</taxon>
    </lineage>
</organism>
<dbReference type="EMBL" id="CAVLGL010000084">
    <property type="protein sequence ID" value="CAK1589459.1"/>
    <property type="molecule type" value="Genomic_DNA"/>
</dbReference>
<evidence type="ECO:0000313" key="3">
    <source>
        <dbReference type="Proteomes" id="UP001314205"/>
    </source>
</evidence>
<protein>
    <recommendedName>
        <fullName evidence="1">Reverse transcriptase domain-containing protein</fullName>
    </recommendedName>
</protein>
<dbReference type="Gene3D" id="3.10.10.10">
    <property type="entry name" value="HIV Type 1 Reverse Transcriptase, subunit A, domain 1"/>
    <property type="match status" value="1"/>
</dbReference>
<reference evidence="2 3" key="1">
    <citation type="submission" date="2023-11" db="EMBL/GenBank/DDBJ databases">
        <authorList>
            <person name="Hedman E."/>
            <person name="Englund M."/>
            <person name="Stromberg M."/>
            <person name="Nyberg Akerstrom W."/>
            <person name="Nylinder S."/>
            <person name="Jareborg N."/>
            <person name="Kallberg Y."/>
            <person name="Kronander E."/>
        </authorList>
    </citation>
    <scope>NUCLEOTIDE SEQUENCE [LARGE SCALE GENOMIC DNA]</scope>
</reference>
<evidence type="ECO:0000313" key="2">
    <source>
        <dbReference type="EMBL" id="CAK1589459.1"/>
    </source>
</evidence>
<dbReference type="AlphaFoldDB" id="A0AAV1L4Y5"/>
<name>A0AAV1L4Y5_9NEOP</name>
<dbReference type="PANTHER" id="PTHR47331">
    <property type="entry name" value="PHD-TYPE DOMAIN-CONTAINING PROTEIN"/>
    <property type="match status" value="1"/>
</dbReference>
<dbReference type="GO" id="GO:0071897">
    <property type="term" value="P:DNA biosynthetic process"/>
    <property type="evidence" value="ECO:0007669"/>
    <property type="project" value="UniProtKB-ARBA"/>
</dbReference>
<dbReference type="Pfam" id="PF00078">
    <property type="entry name" value="RVT_1"/>
    <property type="match status" value="1"/>
</dbReference>
<dbReference type="Gene3D" id="3.30.70.270">
    <property type="match status" value="1"/>
</dbReference>
<dbReference type="Pfam" id="PF05380">
    <property type="entry name" value="Peptidase_A17"/>
    <property type="match status" value="1"/>
</dbReference>
<gene>
    <name evidence="2" type="ORF">PARMNEM_LOCUS9957</name>
</gene>
<dbReference type="SUPFAM" id="SSF56672">
    <property type="entry name" value="DNA/RNA polymerases"/>
    <property type="match status" value="1"/>
</dbReference>
<dbReference type="InterPro" id="IPR000477">
    <property type="entry name" value="RT_dom"/>
</dbReference>
<proteinExistence type="predicted"/>
<sequence length="249" mass="28371">MVGPVVQDDLTLILLRFRQHKYVLSADVEKMYRCIIVHPDDRHLQQIVWRNSPSEPIQTFQLNTVTYGTASAPFLATRCLKQLGLQCKNKAMADIIMHDFYVDDLLTGADDLDDVKAIRKGVAEVLASTRMPLRKWRSNDPELLSEIANSSLDLNIASRETDKLLGLGWHSDSDELCFPLNSLVPDGNTKRDLLSVIAQIFDPLGLLAPYVITMKILIQRLWLDKLSWDEPLSPEIKKRWYGIIKSLPF</sequence>
<feature type="domain" description="Reverse transcriptase" evidence="1">
    <location>
        <begin position="18"/>
        <end position="133"/>
    </location>
</feature>
<dbReference type="InterPro" id="IPR043502">
    <property type="entry name" value="DNA/RNA_pol_sf"/>
</dbReference>
<keyword evidence="3" id="KW-1185">Reference proteome</keyword>
<dbReference type="InterPro" id="IPR008042">
    <property type="entry name" value="Retrotrans_Pao"/>
</dbReference>
<accession>A0AAV1L4Y5</accession>
<evidence type="ECO:0000259" key="1">
    <source>
        <dbReference type="Pfam" id="PF00078"/>
    </source>
</evidence>
<comment type="caution">
    <text evidence="2">The sequence shown here is derived from an EMBL/GenBank/DDBJ whole genome shotgun (WGS) entry which is preliminary data.</text>
</comment>
<dbReference type="Proteomes" id="UP001314205">
    <property type="component" value="Unassembled WGS sequence"/>
</dbReference>